<accession>A0A1G5VUW6</accession>
<dbReference type="SUPFAM" id="SSF101874">
    <property type="entry name" value="YceI-like"/>
    <property type="match status" value="1"/>
</dbReference>
<evidence type="ECO:0000313" key="3">
    <source>
        <dbReference type="EMBL" id="SDA49642.1"/>
    </source>
</evidence>
<feature type="chain" id="PRO_5011466034" evidence="1">
    <location>
        <begin position="27"/>
        <end position="192"/>
    </location>
</feature>
<dbReference type="Gene3D" id="2.40.128.110">
    <property type="entry name" value="Lipid/polyisoprenoid-binding, YceI-like"/>
    <property type="match status" value="1"/>
</dbReference>
<dbReference type="SMART" id="SM00867">
    <property type="entry name" value="YceI"/>
    <property type="match status" value="1"/>
</dbReference>
<dbReference type="Pfam" id="PF04264">
    <property type="entry name" value="YceI"/>
    <property type="match status" value="1"/>
</dbReference>
<evidence type="ECO:0000256" key="1">
    <source>
        <dbReference type="SAM" id="SignalP"/>
    </source>
</evidence>
<evidence type="ECO:0000259" key="2">
    <source>
        <dbReference type="SMART" id="SM00867"/>
    </source>
</evidence>
<keyword evidence="1" id="KW-0732">Signal</keyword>
<dbReference type="OrthoDB" id="9794147at2"/>
<protein>
    <submittedName>
        <fullName evidence="3">YceI-like domain-containing protein</fullName>
    </submittedName>
</protein>
<organism evidence="3 4">
    <name type="scientific">Algoriphagus alkaliphilus</name>
    <dbReference type="NCBI Taxonomy" id="279824"/>
    <lineage>
        <taxon>Bacteria</taxon>
        <taxon>Pseudomonadati</taxon>
        <taxon>Bacteroidota</taxon>
        <taxon>Cytophagia</taxon>
        <taxon>Cytophagales</taxon>
        <taxon>Cyclobacteriaceae</taxon>
        <taxon>Algoriphagus</taxon>
    </lineage>
</organism>
<dbReference type="EMBL" id="FMXE01000004">
    <property type="protein sequence ID" value="SDA49642.1"/>
    <property type="molecule type" value="Genomic_DNA"/>
</dbReference>
<dbReference type="AlphaFoldDB" id="A0A1G5VUW6"/>
<keyword evidence="4" id="KW-1185">Reference proteome</keyword>
<gene>
    <name evidence="3" type="ORF">SAMN03080617_00737</name>
</gene>
<feature type="domain" description="Lipid/polyisoprenoid-binding YceI-like" evidence="2">
    <location>
        <begin position="37"/>
        <end position="189"/>
    </location>
</feature>
<dbReference type="STRING" id="279824.SAMN03080617_00737"/>
<dbReference type="Proteomes" id="UP000198756">
    <property type="component" value="Unassembled WGS sequence"/>
</dbReference>
<dbReference type="InterPro" id="IPR007372">
    <property type="entry name" value="Lipid/polyisoprenoid-bd_YceI"/>
</dbReference>
<dbReference type="InterPro" id="IPR036761">
    <property type="entry name" value="TTHA0802/YceI-like_sf"/>
</dbReference>
<dbReference type="PANTHER" id="PTHR34406">
    <property type="entry name" value="PROTEIN YCEI"/>
    <property type="match status" value="1"/>
</dbReference>
<evidence type="ECO:0000313" key="4">
    <source>
        <dbReference type="Proteomes" id="UP000198756"/>
    </source>
</evidence>
<dbReference type="PANTHER" id="PTHR34406:SF1">
    <property type="entry name" value="PROTEIN YCEI"/>
    <property type="match status" value="1"/>
</dbReference>
<sequence>MMKLTKLSPFYLLAFLLLLVSVDSVAQTKYVMSGTPMFKVDGGSSLHDWSMTSQTGVGEGSFVMADGKLKTVRALTVNFVAETLKSGTKGLDTNAYKALNTSKNKEIRFDLKEFSSSGTSYLAKGDLTIAGVTRAVSFPVKLTTSGSKLTFEGSFDTKLTTFSVTPPTALLGTVKTHDDIKISFKSTFQPIL</sequence>
<name>A0A1G5VUW6_9BACT</name>
<proteinExistence type="predicted"/>
<feature type="signal peptide" evidence="1">
    <location>
        <begin position="1"/>
        <end position="26"/>
    </location>
</feature>
<reference evidence="4" key="1">
    <citation type="submission" date="2016-10" db="EMBL/GenBank/DDBJ databases">
        <authorList>
            <person name="Varghese N."/>
            <person name="Submissions S."/>
        </authorList>
    </citation>
    <scope>NUCLEOTIDE SEQUENCE [LARGE SCALE GENOMIC DNA]</scope>
    <source>
        <strain evidence="4">DSM 22703</strain>
    </source>
</reference>